<evidence type="ECO:0000256" key="3">
    <source>
        <dbReference type="ARBA" id="ARBA00022679"/>
    </source>
</evidence>
<keyword evidence="3" id="KW-0808">Transferase</keyword>
<dbReference type="GO" id="GO:0061630">
    <property type="term" value="F:ubiquitin protein ligase activity"/>
    <property type="evidence" value="ECO:0007669"/>
    <property type="project" value="UniProtKB-EC"/>
</dbReference>
<evidence type="ECO:0000256" key="9">
    <source>
        <dbReference type="SAM" id="MobiDB-lite"/>
    </source>
</evidence>
<keyword evidence="13" id="KW-1185">Reference proteome</keyword>
<dbReference type="SUPFAM" id="SSF57850">
    <property type="entry name" value="RING/U-box"/>
    <property type="match status" value="1"/>
</dbReference>
<proteinExistence type="predicted"/>
<evidence type="ECO:0000256" key="8">
    <source>
        <dbReference type="PROSITE-ProRule" id="PRU00175"/>
    </source>
</evidence>
<dbReference type="EMBL" id="VJMH01006200">
    <property type="protein sequence ID" value="KAF0691127.1"/>
    <property type="molecule type" value="Genomic_DNA"/>
</dbReference>
<evidence type="ECO:0000256" key="7">
    <source>
        <dbReference type="ARBA" id="ARBA00022833"/>
    </source>
</evidence>
<sequence>MVANTEVASDVMESDIVAATAARQESSTHTPSYWCHLCTRNVETRLNSESDEVECQSCGGSFVEEVEEDTPGQDRAEDFVPPEGTSTTAPLADSGRDGYRSRRRVEVPNTMDEIFQMSRGLASDASATGNDTQAPRARRLSLDELGEGPARVLRNRIFTRNGRPVEVFITGTGGADAGSGLLGALGNIFQTMQPGQTTGVASNIGDYAFGNISNIINHLMQNDPNQHGAPPAAKTVMENLPKVHISQEEVDCKHDCAVCKDMFELKEEALRLPCTHDFHSDCILPWLKQHNSCPVCRFELPTDDHDYERMRSATATTTASTSAGSSRSETAEGLS</sequence>
<dbReference type="AlphaFoldDB" id="A0A485L8B2"/>
<dbReference type="Pfam" id="PF14369">
    <property type="entry name" value="Zn_ribbon_19"/>
    <property type="match status" value="1"/>
</dbReference>
<protein>
    <recommendedName>
        <fullName evidence="2">RING-type E3 ubiquitin transferase</fullName>
        <ecNumber evidence="2">2.3.2.27</ecNumber>
    </recommendedName>
</protein>
<evidence type="ECO:0000256" key="6">
    <source>
        <dbReference type="ARBA" id="ARBA00022786"/>
    </source>
</evidence>
<dbReference type="InterPro" id="IPR039525">
    <property type="entry name" value="RNF126-like_zinc-ribbon"/>
</dbReference>
<dbReference type="GO" id="GO:0008270">
    <property type="term" value="F:zinc ion binding"/>
    <property type="evidence" value="ECO:0007669"/>
    <property type="project" value="UniProtKB-KW"/>
</dbReference>
<feature type="domain" description="RING-type" evidence="10">
    <location>
        <begin position="256"/>
        <end position="297"/>
    </location>
</feature>
<dbReference type="Gene3D" id="3.30.40.10">
    <property type="entry name" value="Zinc/RING finger domain, C3HC4 (zinc finger)"/>
    <property type="match status" value="1"/>
</dbReference>
<dbReference type="PANTHER" id="PTHR15710:SF217">
    <property type="entry name" value="E3 UBIQUITIN-PROTEIN LIGASE RDUF2"/>
    <property type="match status" value="1"/>
</dbReference>
<dbReference type="FunFam" id="3.30.40.10:FF:000022">
    <property type="entry name" value="E3 ubiquitin-protein ligase RING1-like"/>
    <property type="match status" value="1"/>
</dbReference>
<evidence type="ECO:0000256" key="1">
    <source>
        <dbReference type="ARBA" id="ARBA00000900"/>
    </source>
</evidence>
<dbReference type="GO" id="GO:0016567">
    <property type="term" value="P:protein ubiquitination"/>
    <property type="evidence" value="ECO:0007669"/>
    <property type="project" value="TreeGrafter"/>
</dbReference>
<dbReference type="CDD" id="cd16667">
    <property type="entry name" value="RING-H2_RNF126-like"/>
    <property type="match status" value="1"/>
</dbReference>
<evidence type="ECO:0000259" key="10">
    <source>
        <dbReference type="PROSITE" id="PS50089"/>
    </source>
</evidence>
<keyword evidence="7" id="KW-0862">Zinc</keyword>
<keyword evidence="4" id="KW-0479">Metal-binding</keyword>
<dbReference type="PANTHER" id="PTHR15710">
    <property type="entry name" value="E3 UBIQUITIN-PROTEIN LIGASE PRAJA"/>
    <property type="match status" value="1"/>
</dbReference>
<dbReference type="Proteomes" id="UP000332933">
    <property type="component" value="Unassembled WGS sequence"/>
</dbReference>
<feature type="region of interest" description="Disordered" evidence="9">
    <location>
        <begin position="65"/>
        <end position="99"/>
    </location>
</feature>
<evidence type="ECO:0000313" key="13">
    <source>
        <dbReference type="Proteomes" id="UP000332933"/>
    </source>
</evidence>
<dbReference type="EMBL" id="CAADRA010006221">
    <property type="protein sequence ID" value="VFT94335.1"/>
    <property type="molecule type" value="Genomic_DNA"/>
</dbReference>
<name>A0A485L8B2_9STRA</name>
<evidence type="ECO:0000313" key="11">
    <source>
        <dbReference type="EMBL" id="KAF0691127.1"/>
    </source>
</evidence>
<evidence type="ECO:0000313" key="12">
    <source>
        <dbReference type="EMBL" id="VFT94335.1"/>
    </source>
</evidence>
<organism evidence="12 13">
    <name type="scientific">Aphanomyces stellatus</name>
    <dbReference type="NCBI Taxonomy" id="120398"/>
    <lineage>
        <taxon>Eukaryota</taxon>
        <taxon>Sar</taxon>
        <taxon>Stramenopiles</taxon>
        <taxon>Oomycota</taxon>
        <taxon>Saprolegniomycetes</taxon>
        <taxon>Saprolegniales</taxon>
        <taxon>Verrucalvaceae</taxon>
        <taxon>Aphanomyces</taxon>
    </lineage>
</organism>
<keyword evidence="6" id="KW-0833">Ubl conjugation pathway</keyword>
<dbReference type="SMART" id="SM00184">
    <property type="entry name" value="RING"/>
    <property type="match status" value="1"/>
</dbReference>
<feature type="region of interest" description="Disordered" evidence="9">
    <location>
        <begin position="312"/>
        <end position="335"/>
    </location>
</feature>
<reference evidence="11" key="2">
    <citation type="submission" date="2019-06" db="EMBL/GenBank/DDBJ databases">
        <title>Genomics analysis of Aphanomyces spp. identifies a new class of oomycete effector associated with host adaptation.</title>
        <authorList>
            <person name="Gaulin E."/>
        </authorList>
    </citation>
    <scope>NUCLEOTIDE SEQUENCE</scope>
    <source>
        <strain evidence="11">CBS 578.67</strain>
    </source>
</reference>
<keyword evidence="5 8" id="KW-0863">Zinc-finger</keyword>
<reference evidence="12 13" key="1">
    <citation type="submission" date="2019-03" db="EMBL/GenBank/DDBJ databases">
        <authorList>
            <person name="Gaulin E."/>
            <person name="Dumas B."/>
        </authorList>
    </citation>
    <scope>NUCLEOTIDE SEQUENCE [LARGE SCALE GENOMIC DNA]</scope>
    <source>
        <strain evidence="12">CBS 568.67</strain>
    </source>
</reference>
<dbReference type="Pfam" id="PF13639">
    <property type="entry name" value="zf-RING_2"/>
    <property type="match status" value="1"/>
</dbReference>
<dbReference type="GO" id="GO:0005737">
    <property type="term" value="C:cytoplasm"/>
    <property type="evidence" value="ECO:0007669"/>
    <property type="project" value="TreeGrafter"/>
</dbReference>
<gene>
    <name evidence="12" type="primary">Aste57867_17584</name>
    <name evidence="11" type="ORF">As57867_017524</name>
    <name evidence="12" type="ORF">ASTE57867_17584</name>
</gene>
<dbReference type="EC" id="2.3.2.27" evidence="2"/>
<dbReference type="PROSITE" id="PS50089">
    <property type="entry name" value="ZF_RING_2"/>
    <property type="match status" value="1"/>
</dbReference>
<accession>A0A485L8B2</accession>
<dbReference type="InterPro" id="IPR013083">
    <property type="entry name" value="Znf_RING/FYVE/PHD"/>
</dbReference>
<comment type="catalytic activity">
    <reaction evidence="1">
        <text>S-ubiquitinyl-[E2 ubiquitin-conjugating enzyme]-L-cysteine + [acceptor protein]-L-lysine = [E2 ubiquitin-conjugating enzyme]-L-cysteine + N(6)-ubiquitinyl-[acceptor protein]-L-lysine.</text>
        <dbReference type="EC" id="2.3.2.27"/>
    </reaction>
</comment>
<evidence type="ECO:0000256" key="5">
    <source>
        <dbReference type="ARBA" id="ARBA00022771"/>
    </source>
</evidence>
<dbReference type="InterPro" id="IPR001841">
    <property type="entry name" value="Znf_RING"/>
</dbReference>
<dbReference type="OrthoDB" id="8062037at2759"/>
<evidence type="ECO:0000256" key="4">
    <source>
        <dbReference type="ARBA" id="ARBA00022723"/>
    </source>
</evidence>
<evidence type="ECO:0000256" key="2">
    <source>
        <dbReference type="ARBA" id="ARBA00012483"/>
    </source>
</evidence>